<evidence type="ECO:0000256" key="1">
    <source>
        <dbReference type="ARBA" id="ARBA00008645"/>
    </source>
</evidence>
<dbReference type="InterPro" id="IPR050261">
    <property type="entry name" value="FrsA_esterase"/>
</dbReference>
<dbReference type="PANTHER" id="PTHR22946">
    <property type="entry name" value="DIENELACTONE HYDROLASE DOMAIN-CONTAINING PROTEIN-RELATED"/>
    <property type="match status" value="1"/>
</dbReference>
<name>C7Q4Z4_CATAD</name>
<gene>
    <name evidence="4" type="ordered locus">Caci_5082</name>
</gene>
<dbReference type="InterPro" id="IPR022742">
    <property type="entry name" value="Hydrolase_4"/>
</dbReference>
<reference evidence="4 5" key="1">
    <citation type="journal article" date="2009" name="Stand. Genomic Sci.">
        <title>Complete genome sequence of Catenulispora acidiphila type strain (ID 139908).</title>
        <authorList>
            <person name="Copeland A."/>
            <person name="Lapidus A."/>
            <person name="Glavina Del Rio T."/>
            <person name="Nolan M."/>
            <person name="Lucas S."/>
            <person name="Chen F."/>
            <person name="Tice H."/>
            <person name="Cheng J.F."/>
            <person name="Bruce D."/>
            <person name="Goodwin L."/>
            <person name="Pitluck S."/>
            <person name="Mikhailova N."/>
            <person name="Pati A."/>
            <person name="Ivanova N."/>
            <person name="Mavromatis K."/>
            <person name="Chen A."/>
            <person name="Palaniappan K."/>
            <person name="Chain P."/>
            <person name="Land M."/>
            <person name="Hauser L."/>
            <person name="Chang Y.J."/>
            <person name="Jeffries C.D."/>
            <person name="Chertkov O."/>
            <person name="Brettin T."/>
            <person name="Detter J.C."/>
            <person name="Han C."/>
            <person name="Ali Z."/>
            <person name="Tindall B.J."/>
            <person name="Goker M."/>
            <person name="Bristow J."/>
            <person name="Eisen J.A."/>
            <person name="Markowitz V."/>
            <person name="Hugenholtz P."/>
            <person name="Kyrpides N.C."/>
            <person name="Klenk H.P."/>
        </authorList>
    </citation>
    <scope>NUCLEOTIDE SEQUENCE [LARGE SCALE GENOMIC DNA]</scope>
    <source>
        <strain evidence="5">DSM 44928 / JCM 14897 / NBRC 102108 / NRRL B-24433 / ID139908</strain>
    </source>
</reference>
<dbReference type="PANTHER" id="PTHR22946:SF9">
    <property type="entry name" value="POLYKETIDE TRANSFERASE AF380"/>
    <property type="match status" value="1"/>
</dbReference>
<dbReference type="GO" id="GO:0052689">
    <property type="term" value="F:carboxylic ester hydrolase activity"/>
    <property type="evidence" value="ECO:0007669"/>
    <property type="project" value="UniProtKB-ARBA"/>
</dbReference>
<dbReference type="Pfam" id="PF12146">
    <property type="entry name" value="Hydrolase_4"/>
    <property type="match status" value="1"/>
</dbReference>
<proteinExistence type="inferred from homology"/>
<comment type="similarity">
    <text evidence="1">Belongs to the AB hydrolase superfamily.</text>
</comment>
<dbReference type="KEGG" id="cai:Caci_5082"/>
<accession>C7Q4Z4</accession>
<keyword evidence="2 4" id="KW-0378">Hydrolase</keyword>
<dbReference type="STRING" id="479433.Caci_5082"/>
<feature type="domain" description="Serine aminopeptidase S33" evidence="3">
    <location>
        <begin position="60"/>
        <end position="162"/>
    </location>
</feature>
<dbReference type="EMBL" id="CP001700">
    <property type="protein sequence ID" value="ACU73942.1"/>
    <property type="molecule type" value="Genomic_DNA"/>
</dbReference>
<keyword evidence="5" id="KW-1185">Reference proteome</keyword>
<dbReference type="InParanoid" id="C7Q4Z4"/>
<sequence>MTRHNHTLVPEAAAGSTPAFRHKVRFPVGNTYCVAWHYPGTNGACVIMASGAGVTKEPGTDRFARRFHDAGFSIVAFDHRRFGESGGRQRQIVRTREQLADWRAAIGFAATLPDVKPERIAIWSFSMGGGHVIRTAAHDQRVAAAIAQMALADGQAAAPKALRSMTFGALLRVTGKGMLDGLGALLGRRPLLIPATGERGTVAMLTTPDALDGTDALDPHGEHVDTWDQTIAARVVLRAGFYRPIRHASRVQCPLLVVACDQDQTVLPEPGIRASELAPRGELLVVPGTHYAPFLHAHEQAVTTELSFLSRHLLPAAQATA</sequence>
<dbReference type="FunCoup" id="C7Q4Z4">
    <property type="interactions" value="286"/>
</dbReference>
<dbReference type="eggNOG" id="COG1073">
    <property type="taxonomic scope" value="Bacteria"/>
</dbReference>
<evidence type="ECO:0000259" key="3">
    <source>
        <dbReference type="Pfam" id="PF12146"/>
    </source>
</evidence>
<dbReference type="RefSeq" id="WP_015793671.1">
    <property type="nucleotide sequence ID" value="NC_013131.1"/>
</dbReference>
<dbReference type="Proteomes" id="UP000000851">
    <property type="component" value="Chromosome"/>
</dbReference>
<dbReference type="HOGENOM" id="CLU_048587_1_0_11"/>
<dbReference type="Gene3D" id="3.40.50.1820">
    <property type="entry name" value="alpha/beta hydrolase"/>
    <property type="match status" value="1"/>
</dbReference>
<organism evidence="4 5">
    <name type="scientific">Catenulispora acidiphila (strain DSM 44928 / JCM 14897 / NBRC 102108 / NRRL B-24433 / ID139908)</name>
    <dbReference type="NCBI Taxonomy" id="479433"/>
    <lineage>
        <taxon>Bacteria</taxon>
        <taxon>Bacillati</taxon>
        <taxon>Actinomycetota</taxon>
        <taxon>Actinomycetes</taxon>
        <taxon>Catenulisporales</taxon>
        <taxon>Catenulisporaceae</taxon>
        <taxon>Catenulispora</taxon>
    </lineage>
</organism>
<dbReference type="SUPFAM" id="SSF53474">
    <property type="entry name" value="alpha/beta-Hydrolases"/>
    <property type="match status" value="1"/>
</dbReference>
<evidence type="ECO:0000313" key="4">
    <source>
        <dbReference type="EMBL" id="ACU73942.1"/>
    </source>
</evidence>
<protein>
    <submittedName>
        <fullName evidence="4">Alpha/beta hydrolase fold protein</fullName>
    </submittedName>
</protein>
<evidence type="ECO:0000256" key="2">
    <source>
        <dbReference type="ARBA" id="ARBA00022801"/>
    </source>
</evidence>
<dbReference type="OrthoDB" id="5902829at2"/>
<dbReference type="AlphaFoldDB" id="C7Q4Z4"/>
<evidence type="ECO:0000313" key="5">
    <source>
        <dbReference type="Proteomes" id="UP000000851"/>
    </source>
</evidence>
<dbReference type="InterPro" id="IPR029058">
    <property type="entry name" value="AB_hydrolase_fold"/>
</dbReference>